<name>A0A3N0BYA6_9MICC</name>
<keyword evidence="4" id="KW-1185">Reference proteome</keyword>
<evidence type="ECO:0000256" key="1">
    <source>
        <dbReference type="SAM" id="MobiDB-lite"/>
    </source>
</evidence>
<dbReference type="Proteomes" id="UP000273807">
    <property type="component" value="Unassembled WGS sequence"/>
</dbReference>
<evidence type="ECO:0000313" key="4">
    <source>
        <dbReference type="Proteomes" id="UP000273807"/>
    </source>
</evidence>
<protein>
    <submittedName>
        <fullName evidence="3">DUF1992 domain-containing protein</fullName>
    </submittedName>
</protein>
<feature type="domain" description="DnaJ homologue subfamily C member 28 conserved" evidence="2">
    <location>
        <begin position="43"/>
        <end position="106"/>
    </location>
</feature>
<evidence type="ECO:0000313" key="3">
    <source>
        <dbReference type="EMBL" id="RNL54691.1"/>
    </source>
</evidence>
<dbReference type="EMBL" id="RBED01000099">
    <property type="protein sequence ID" value="RNL54691.1"/>
    <property type="molecule type" value="Genomic_DNA"/>
</dbReference>
<feature type="region of interest" description="Disordered" evidence="1">
    <location>
        <begin position="1"/>
        <end position="27"/>
    </location>
</feature>
<dbReference type="OrthoDB" id="3395286at2"/>
<evidence type="ECO:0000259" key="2">
    <source>
        <dbReference type="Pfam" id="PF09350"/>
    </source>
</evidence>
<reference evidence="3 4" key="1">
    <citation type="submission" date="2018-10" db="EMBL/GenBank/DDBJ databases">
        <title>Genome sequencing of Arthrobacter oryzae TNB02.</title>
        <authorList>
            <person name="Cho Y.-J."/>
            <person name="Cho A."/>
            <person name="Kim O.-S."/>
        </authorList>
    </citation>
    <scope>NUCLEOTIDE SEQUENCE [LARGE SCALE GENOMIC DNA]</scope>
    <source>
        <strain evidence="3 4">TNB02</strain>
    </source>
</reference>
<gene>
    <name evidence="3" type="ORF">D7003_10940</name>
</gene>
<feature type="compositionally biased region" description="Acidic residues" evidence="1">
    <location>
        <begin position="17"/>
        <end position="27"/>
    </location>
</feature>
<dbReference type="AlphaFoldDB" id="A0A3N0BYA6"/>
<proteinExistence type="predicted"/>
<dbReference type="InterPro" id="IPR018961">
    <property type="entry name" value="DnaJ_homolog_subfam-C_membr-28"/>
</dbReference>
<sequence length="194" mass="21674">MERAARFRAARTPGATAEEDAELAAADDEVRQRRAKVDDEARAEYLVRDAMAQGKFDNLKYAGKPIPGLGEGYDPDWWVRGLIQRENLTGMGPKAILLRTEDAGLDVRLDGQHSEKQVRDILADFNTRVIDARRQLQGGPPVVTKIRDLDAEVEHWRARKAAAAAAAASAVPVPEQAQPKMRRRWWRRLRDGAG</sequence>
<comment type="caution">
    <text evidence="3">The sequence shown here is derived from an EMBL/GenBank/DDBJ whole genome shotgun (WGS) entry which is preliminary data.</text>
</comment>
<dbReference type="Pfam" id="PF09350">
    <property type="entry name" value="DJC28_CD"/>
    <property type="match status" value="1"/>
</dbReference>
<organism evidence="3 4">
    <name type="scientific">Arthrobacter oryzae</name>
    <dbReference type="NCBI Taxonomy" id="409290"/>
    <lineage>
        <taxon>Bacteria</taxon>
        <taxon>Bacillati</taxon>
        <taxon>Actinomycetota</taxon>
        <taxon>Actinomycetes</taxon>
        <taxon>Micrococcales</taxon>
        <taxon>Micrococcaceae</taxon>
        <taxon>Arthrobacter</taxon>
    </lineage>
</organism>
<accession>A0A3N0BYA6</accession>